<evidence type="ECO:0000313" key="2">
    <source>
        <dbReference type="EMBL" id="KAK3277549.1"/>
    </source>
</evidence>
<gene>
    <name evidence="2" type="ORF">CYMTET_14453</name>
</gene>
<dbReference type="InterPro" id="IPR038770">
    <property type="entry name" value="Na+/solute_symporter_sf"/>
</dbReference>
<evidence type="ECO:0000256" key="1">
    <source>
        <dbReference type="SAM" id="Phobius"/>
    </source>
</evidence>
<feature type="transmembrane region" description="Helical" evidence="1">
    <location>
        <begin position="79"/>
        <end position="98"/>
    </location>
</feature>
<feature type="transmembrane region" description="Helical" evidence="1">
    <location>
        <begin position="104"/>
        <end position="124"/>
    </location>
</feature>
<proteinExistence type="predicted"/>
<dbReference type="Gene3D" id="1.20.1530.20">
    <property type="match status" value="1"/>
</dbReference>
<reference evidence="2 3" key="1">
    <citation type="journal article" date="2015" name="Genome Biol. Evol.">
        <title>Comparative Genomics of a Bacterivorous Green Alga Reveals Evolutionary Causalities and Consequences of Phago-Mixotrophic Mode of Nutrition.</title>
        <authorList>
            <person name="Burns J.A."/>
            <person name="Paasch A."/>
            <person name="Narechania A."/>
            <person name="Kim E."/>
        </authorList>
    </citation>
    <scope>NUCLEOTIDE SEQUENCE [LARGE SCALE GENOMIC DNA]</scope>
    <source>
        <strain evidence="2 3">PLY_AMNH</strain>
    </source>
</reference>
<sequence>MPRERWHGARSAIGLIWVTASSRRACAAGEDRPTSKRTFHNNAGGAMLILAASFVGKMMIIPVGMMLGLSWIESAIQAALLNCRGLLVLVVNLAAADQNLYGEAMVNSMVVMALASTIVTIPLVDKLMELKVKADVKQPCVDGSDNIDPRTVTHPSKVKLEDAHAPDVSVEEGCVQLAPLSQKTLSLTHDSSSSAI</sequence>
<comment type="caution">
    <text evidence="2">The sequence shown here is derived from an EMBL/GenBank/DDBJ whole genome shotgun (WGS) entry which is preliminary data.</text>
</comment>
<name>A0AAE0LAC6_9CHLO</name>
<dbReference type="AlphaFoldDB" id="A0AAE0LAC6"/>
<feature type="transmembrane region" description="Helical" evidence="1">
    <location>
        <begin position="43"/>
        <end position="67"/>
    </location>
</feature>
<keyword evidence="1" id="KW-0472">Membrane</keyword>
<keyword evidence="1" id="KW-1133">Transmembrane helix</keyword>
<dbReference type="EMBL" id="LGRX02006056">
    <property type="protein sequence ID" value="KAK3277549.1"/>
    <property type="molecule type" value="Genomic_DNA"/>
</dbReference>
<keyword evidence="3" id="KW-1185">Reference proteome</keyword>
<keyword evidence="1" id="KW-0812">Transmembrane</keyword>
<accession>A0AAE0LAC6</accession>
<protein>
    <recommendedName>
        <fullName evidence="4">Cation/H+ exchanger domain-containing protein</fullName>
    </recommendedName>
</protein>
<dbReference type="Proteomes" id="UP001190700">
    <property type="component" value="Unassembled WGS sequence"/>
</dbReference>
<evidence type="ECO:0008006" key="4">
    <source>
        <dbReference type="Google" id="ProtNLM"/>
    </source>
</evidence>
<organism evidence="2 3">
    <name type="scientific">Cymbomonas tetramitiformis</name>
    <dbReference type="NCBI Taxonomy" id="36881"/>
    <lineage>
        <taxon>Eukaryota</taxon>
        <taxon>Viridiplantae</taxon>
        <taxon>Chlorophyta</taxon>
        <taxon>Pyramimonadophyceae</taxon>
        <taxon>Pyramimonadales</taxon>
        <taxon>Pyramimonadaceae</taxon>
        <taxon>Cymbomonas</taxon>
    </lineage>
</organism>
<evidence type="ECO:0000313" key="3">
    <source>
        <dbReference type="Proteomes" id="UP001190700"/>
    </source>
</evidence>